<evidence type="ECO:0000313" key="2">
    <source>
        <dbReference type="Proteomes" id="UP000644699"/>
    </source>
</evidence>
<gene>
    <name evidence="1" type="primary">kdsB2</name>
    <name evidence="1" type="ORF">GCM10011390_06040</name>
</gene>
<dbReference type="EMBL" id="BMIQ01000001">
    <property type="protein sequence ID" value="GGD90020.1"/>
    <property type="molecule type" value="Genomic_DNA"/>
</dbReference>
<comment type="caution">
    <text evidence="1">The sequence shown here is derived from an EMBL/GenBank/DDBJ whole genome shotgun (WGS) entry which is preliminary data.</text>
</comment>
<sequence>MILVANSEAVDLEHLMATAGPGALFVFFNKTYKILAGRFERPALLVARSSEAGANIVYRREVERVVEPFAAASFAGILNLKVGPRETFSRREEFGPRPVGHLDLSGAYADFYPSGHVATSGFALGVWLAEQRFGRNLLLAGFSARRSLQWKLFRDHDWSFEQTALRLLERAGRLSLGEEGASGSPLQRFARRFPEIAREDVGLAAAETVADRLAATDAMVDRLLSLTRLQALFDTFLRRLKPPTRKERLAARQGPRE</sequence>
<keyword evidence="2" id="KW-1185">Reference proteome</keyword>
<proteinExistence type="predicted"/>
<name>A0A916ZDY9_9HYPH</name>
<reference evidence="1" key="2">
    <citation type="submission" date="2020-09" db="EMBL/GenBank/DDBJ databases">
        <authorList>
            <person name="Sun Q."/>
            <person name="Zhou Y."/>
        </authorList>
    </citation>
    <scope>NUCLEOTIDE SEQUENCE</scope>
    <source>
        <strain evidence="1">CGMCC 1.15367</strain>
    </source>
</reference>
<reference evidence="1" key="1">
    <citation type="journal article" date="2014" name="Int. J. Syst. Evol. Microbiol.">
        <title>Complete genome sequence of Corynebacterium casei LMG S-19264T (=DSM 44701T), isolated from a smear-ripened cheese.</title>
        <authorList>
            <consortium name="US DOE Joint Genome Institute (JGI-PGF)"/>
            <person name="Walter F."/>
            <person name="Albersmeier A."/>
            <person name="Kalinowski J."/>
            <person name="Ruckert C."/>
        </authorList>
    </citation>
    <scope>NUCLEOTIDE SEQUENCE</scope>
    <source>
        <strain evidence="1">CGMCC 1.15367</strain>
    </source>
</reference>
<accession>A0A916ZDY9</accession>
<keyword evidence="1" id="KW-0808">Transferase</keyword>
<keyword evidence="1" id="KW-0548">Nucleotidyltransferase</keyword>
<evidence type="ECO:0000313" key="1">
    <source>
        <dbReference type="EMBL" id="GGD90020.1"/>
    </source>
</evidence>
<organism evidence="1 2">
    <name type="scientific">Aureimonas endophytica</name>
    <dbReference type="NCBI Taxonomy" id="2027858"/>
    <lineage>
        <taxon>Bacteria</taxon>
        <taxon>Pseudomonadati</taxon>
        <taxon>Pseudomonadota</taxon>
        <taxon>Alphaproteobacteria</taxon>
        <taxon>Hyphomicrobiales</taxon>
        <taxon>Aurantimonadaceae</taxon>
        <taxon>Aureimonas</taxon>
    </lineage>
</organism>
<protein>
    <submittedName>
        <fullName evidence="1">3-deoxy-manno-octulosonate cytidylyltransferase</fullName>
    </submittedName>
</protein>
<dbReference type="GO" id="GO:0016779">
    <property type="term" value="F:nucleotidyltransferase activity"/>
    <property type="evidence" value="ECO:0007669"/>
    <property type="project" value="UniProtKB-KW"/>
</dbReference>
<dbReference type="AlphaFoldDB" id="A0A916ZDY9"/>
<dbReference type="Proteomes" id="UP000644699">
    <property type="component" value="Unassembled WGS sequence"/>
</dbReference>